<organism evidence="1 2">
    <name type="scientific">Nocardia brasiliensis (strain ATCC 700358 / HUJEG-1)</name>
    <dbReference type="NCBI Taxonomy" id="1133849"/>
    <lineage>
        <taxon>Bacteria</taxon>
        <taxon>Bacillati</taxon>
        <taxon>Actinomycetota</taxon>
        <taxon>Actinomycetes</taxon>
        <taxon>Mycobacteriales</taxon>
        <taxon>Nocardiaceae</taxon>
        <taxon>Nocardia</taxon>
    </lineage>
</organism>
<name>K0EKN8_NOCB7</name>
<keyword evidence="2" id="KW-1185">Reference proteome</keyword>
<proteinExistence type="predicted"/>
<dbReference type="AlphaFoldDB" id="K0EKN8"/>
<dbReference type="Proteomes" id="UP000006304">
    <property type="component" value="Chromosome"/>
</dbReference>
<sequence length="80" mass="8565">MLIGFDAAAFNAYLAIEDMLDRGPLDMPDSTGDPAADYAVAAFPRHGQRDPSRSSPLSRAAWRVRCARSGRDVAARAASL</sequence>
<dbReference type="KEGG" id="nbr:O3I_000445"/>
<evidence type="ECO:0000313" key="1">
    <source>
        <dbReference type="EMBL" id="AFT98051.1"/>
    </source>
</evidence>
<reference evidence="1 2" key="1">
    <citation type="journal article" date="2012" name="J. Bacteriol.">
        <title>Complete genome sequence of Nocardia brasiliensis HUJEG-1.</title>
        <authorList>
            <person name="Vera-Cabrera L."/>
            <person name="Ortiz-Lopez R."/>
            <person name="Elizondo-Gonzalez R."/>
            <person name="Perez-Maya A.A."/>
            <person name="Ocampo-Candiani J."/>
        </authorList>
    </citation>
    <scope>NUCLEOTIDE SEQUENCE [LARGE SCALE GENOMIC DNA]</scope>
    <source>
        <strain evidence="2">ATCC 700358</strain>
    </source>
</reference>
<evidence type="ECO:0000313" key="2">
    <source>
        <dbReference type="Proteomes" id="UP000006304"/>
    </source>
</evidence>
<accession>K0EKN8</accession>
<dbReference type="HOGENOM" id="CLU_2586173_0_0_11"/>
<gene>
    <name evidence="1" type="ORF">O3I_000445</name>
</gene>
<dbReference type="EMBL" id="CP003876">
    <property type="protein sequence ID" value="AFT98051.1"/>
    <property type="molecule type" value="Genomic_DNA"/>
</dbReference>
<protein>
    <submittedName>
        <fullName evidence="1">Putative glutamate synthase, large subunit</fullName>
    </submittedName>
</protein>